<dbReference type="EMBL" id="KB467854">
    <property type="protein sequence ID" value="PCH35727.1"/>
    <property type="molecule type" value="Genomic_DNA"/>
</dbReference>
<reference evidence="1 2" key="1">
    <citation type="journal article" date="2012" name="Science">
        <title>The Paleozoic origin of enzymatic lignin decomposition reconstructed from 31 fungal genomes.</title>
        <authorList>
            <person name="Floudas D."/>
            <person name="Binder M."/>
            <person name="Riley R."/>
            <person name="Barry K."/>
            <person name="Blanchette R.A."/>
            <person name="Henrissat B."/>
            <person name="Martinez A.T."/>
            <person name="Otillar R."/>
            <person name="Spatafora J.W."/>
            <person name="Yadav J.S."/>
            <person name="Aerts A."/>
            <person name="Benoit I."/>
            <person name="Boyd A."/>
            <person name="Carlson A."/>
            <person name="Copeland A."/>
            <person name="Coutinho P.M."/>
            <person name="de Vries R.P."/>
            <person name="Ferreira P."/>
            <person name="Findley K."/>
            <person name="Foster B."/>
            <person name="Gaskell J."/>
            <person name="Glotzer D."/>
            <person name="Gorecki P."/>
            <person name="Heitman J."/>
            <person name="Hesse C."/>
            <person name="Hori C."/>
            <person name="Igarashi K."/>
            <person name="Jurgens J.A."/>
            <person name="Kallen N."/>
            <person name="Kersten P."/>
            <person name="Kohler A."/>
            <person name="Kuees U."/>
            <person name="Kumar T.K.A."/>
            <person name="Kuo A."/>
            <person name="LaButti K."/>
            <person name="Larrondo L.F."/>
            <person name="Lindquist E."/>
            <person name="Ling A."/>
            <person name="Lombard V."/>
            <person name="Lucas S."/>
            <person name="Lundell T."/>
            <person name="Martin R."/>
            <person name="McLaughlin D.J."/>
            <person name="Morgenstern I."/>
            <person name="Morin E."/>
            <person name="Murat C."/>
            <person name="Nagy L.G."/>
            <person name="Nolan M."/>
            <person name="Ohm R.A."/>
            <person name="Patyshakuliyeva A."/>
            <person name="Rokas A."/>
            <person name="Ruiz-Duenas F.J."/>
            <person name="Sabat G."/>
            <person name="Salamov A."/>
            <person name="Samejima M."/>
            <person name="Schmutz J."/>
            <person name="Slot J.C."/>
            <person name="St John F."/>
            <person name="Stenlid J."/>
            <person name="Sun H."/>
            <person name="Sun S."/>
            <person name="Syed K."/>
            <person name="Tsang A."/>
            <person name="Wiebenga A."/>
            <person name="Young D."/>
            <person name="Pisabarro A."/>
            <person name="Eastwood D.C."/>
            <person name="Martin F."/>
            <person name="Cullen D."/>
            <person name="Grigoriev I.V."/>
            <person name="Hibbett D.S."/>
        </authorList>
    </citation>
    <scope>NUCLEOTIDE SEQUENCE [LARGE SCALE GENOMIC DNA]</scope>
    <source>
        <strain evidence="1 2">MD-104</strain>
    </source>
</reference>
<feature type="non-terminal residue" evidence="1">
    <location>
        <position position="117"/>
    </location>
</feature>
<protein>
    <submittedName>
        <fullName evidence="1">Uncharacterized protein</fullName>
    </submittedName>
</protein>
<gene>
    <name evidence="1" type="ORF">WOLCODRAFT_107751</name>
</gene>
<sequence>MCNIARWLLLSSERSSRRCISYVIRIACSYPTNWCWTWALTVWETRIPHSAQTGHMFSHAATTAELPSLVHGTSSIPPPSRSGRPWLCGPCKPFRAAVPWTTPGHNEEYLPVRISAS</sequence>
<evidence type="ECO:0000313" key="2">
    <source>
        <dbReference type="Proteomes" id="UP000218811"/>
    </source>
</evidence>
<dbReference type="Proteomes" id="UP000218811">
    <property type="component" value="Unassembled WGS sequence"/>
</dbReference>
<dbReference type="AlphaFoldDB" id="A0A2H3JI98"/>
<accession>A0A2H3JI98</accession>
<proteinExistence type="predicted"/>
<evidence type="ECO:0000313" key="1">
    <source>
        <dbReference type="EMBL" id="PCH35727.1"/>
    </source>
</evidence>
<keyword evidence="2" id="KW-1185">Reference proteome</keyword>
<name>A0A2H3JI98_WOLCO</name>
<organism evidence="1 2">
    <name type="scientific">Wolfiporia cocos (strain MD-104)</name>
    <name type="common">Brown rot fungus</name>
    <dbReference type="NCBI Taxonomy" id="742152"/>
    <lineage>
        <taxon>Eukaryota</taxon>
        <taxon>Fungi</taxon>
        <taxon>Dikarya</taxon>
        <taxon>Basidiomycota</taxon>
        <taxon>Agaricomycotina</taxon>
        <taxon>Agaricomycetes</taxon>
        <taxon>Polyporales</taxon>
        <taxon>Phaeolaceae</taxon>
        <taxon>Wolfiporia</taxon>
    </lineage>
</organism>